<dbReference type="SUPFAM" id="SSF52540">
    <property type="entry name" value="P-loop containing nucleoside triphosphate hydrolases"/>
    <property type="match status" value="1"/>
</dbReference>
<dbReference type="Gene3D" id="3.40.50.300">
    <property type="entry name" value="P-loop containing nucleotide triphosphate hydrolases"/>
    <property type="match status" value="1"/>
</dbReference>
<dbReference type="NCBIfam" id="TIGR00678">
    <property type="entry name" value="holB"/>
    <property type="match status" value="1"/>
</dbReference>
<keyword evidence="2" id="KW-1185">Reference proteome</keyword>
<accession>A0ABT3N886</accession>
<comment type="caution">
    <text evidence="1">The sequence shown here is derived from an EMBL/GenBank/DDBJ whole genome shotgun (WGS) entry which is preliminary data.</text>
</comment>
<name>A0ABT3N886_9BACT</name>
<dbReference type="Pfam" id="PF13177">
    <property type="entry name" value="DNA_pol3_delta2"/>
    <property type="match status" value="1"/>
</dbReference>
<dbReference type="InterPro" id="IPR004622">
    <property type="entry name" value="DNA_pol_HolB"/>
</dbReference>
<dbReference type="PANTHER" id="PTHR11669">
    <property type="entry name" value="REPLICATION FACTOR C / DNA POLYMERASE III GAMMA-TAU SUBUNIT"/>
    <property type="match status" value="1"/>
</dbReference>
<dbReference type="EMBL" id="JAPFPW010000006">
    <property type="protein sequence ID" value="MCW7753669.1"/>
    <property type="molecule type" value="Genomic_DNA"/>
</dbReference>
<evidence type="ECO:0000313" key="1">
    <source>
        <dbReference type="EMBL" id="MCW7753669.1"/>
    </source>
</evidence>
<dbReference type="EC" id="2.7.7.7" evidence="1"/>
<dbReference type="InterPro" id="IPR027417">
    <property type="entry name" value="P-loop_NTPase"/>
</dbReference>
<gene>
    <name evidence="1" type="primary">holB</name>
    <name evidence="1" type="ORF">OOT00_06685</name>
</gene>
<sequence>MLVDSDSQTEYGFRSLQEQPSVVRTLKGMLDADRLPQGLLFSGMPGTGRDRAARTLMMHENCASPSVPCGACRSCTRIRNGQHPDFIRVTATNGVVRVDSIRSLLERLIRKPHEARRRLVVLEQAESMNLEAANALLKVLEEPPEATCFILLSEDPHRLPATVRSRCQEIRFQPLSLHHLTDTVHGSAPDREAAEAAAKIACGNLDLAFALARESHKRRTLATILAAGLPLAPGTALTLSEWLAPDRVHAETGLSILESLFRDICLAALDPDVLCIHGFSLDCREAILAAGKKILHEESLAIIRRIREVRRGMAQNILPRLALDAILLDLQYPSPCGYTG</sequence>
<keyword evidence="1" id="KW-0548">Nucleotidyltransferase</keyword>
<dbReference type="PANTHER" id="PTHR11669:SF8">
    <property type="entry name" value="DNA POLYMERASE III SUBUNIT DELTA"/>
    <property type="match status" value="1"/>
</dbReference>
<dbReference type="GO" id="GO:0003887">
    <property type="term" value="F:DNA-directed DNA polymerase activity"/>
    <property type="evidence" value="ECO:0007669"/>
    <property type="project" value="UniProtKB-EC"/>
</dbReference>
<evidence type="ECO:0000313" key="2">
    <source>
        <dbReference type="Proteomes" id="UP001209681"/>
    </source>
</evidence>
<organism evidence="1 2">
    <name type="scientific">Desulfobotulus pelophilus</name>
    <dbReference type="NCBI Taxonomy" id="2823377"/>
    <lineage>
        <taxon>Bacteria</taxon>
        <taxon>Pseudomonadati</taxon>
        <taxon>Thermodesulfobacteriota</taxon>
        <taxon>Desulfobacteria</taxon>
        <taxon>Desulfobacterales</taxon>
        <taxon>Desulfobacteraceae</taxon>
        <taxon>Desulfobotulus</taxon>
    </lineage>
</organism>
<protein>
    <submittedName>
        <fullName evidence="1">DNA polymerase III subunit delta</fullName>
        <ecNumber evidence="1">2.7.7.7</ecNumber>
    </submittedName>
</protein>
<dbReference type="RefSeq" id="WP_265424539.1">
    <property type="nucleotide sequence ID" value="NZ_JAPFPW010000006.1"/>
</dbReference>
<proteinExistence type="predicted"/>
<keyword evidence="1" id="KW-0808">Transferase</keyword>
<dbReference type="Proteomes" id="UP001209681">
    <property type="component" value="Unassembled WGS sequence"/>
</dbReference>
<dbReference type="InterPro" id="IPR050238">
    <property type="entry name" value="DNA_Rep/Repair_Clamp_Loader"/>
</dbReference>
<reference evidence="1 2" key="1">
    <citation type="submission" date="2022-11" db="EMBL/GenBank/DDBJ databases">
        <title>Desulfobotulus tamanensis H1 sp. nov. - anaerobic, alkaliphilic, sulphate reducing bacterium isolated from terrestrial mud volcano.</title>
        <authorList>
            <person name="Frolova A."/>
            <person name="Merkel A.Y."/>
            <person name="Slobodkin A.I."/>
        </authorList>
    </citation>
    <scope>NUCLEOTIDE SEQUENCE [LARGE SCALE GENOMIC DNA]</scope>
    <source>
        <strain evidence="1 2">H1</strain>
    </source>
</reference>